<reference evidence="2 3" key="1">
    <citation type="journal article" date="2019" name="Gut">
        <title>Antibiotics-induced monodominance of a novel gut bacterial order.</title>
        <authorList>
            <person name="Hildebrand F."/>
            <person name="Moitinho-Silva L."/>
            <person name="Blasche S."/>
            <person name="Jahn M.T."/>
            <person name="Gossmann T.I."/>
            <person name="Heuerta-Cepas J."/>
            <person name="Hercog R."/>
            <person name="Luetge M."/>
            <person name="Bahram M."/>
            <person name="Pryszlak A."/>
            <person name="Alves R.J."/>
            <person name="Waszak S.M."/>
            <person name="Zhu A."/>
            <person name="Ye L."/>
            <person name="Costea P.I."/>
            <person name="Aalvink S."/>
            <person name="Belzer C."/>
            <person name="Forslund S.K."/>
            <person name="Sunagawa S."/>
            <person name="Hentschel U."/>
            <person name="Merten C."/>
            <person name="Patil K.R."/>
            <person name="Benes V."/>
            <person name="Bork P."/>
        </authorList>
    </citation>
    <scope>NUCLEOTIDE SEQUENCE [LARGE SCALE GENOMIC DNA]</scope>
    <source>
        <strain evidence="2 3">HDS1380</strain>
    </source>
</reference>
<dbReference type="RefSeq" id="WP_129223868.1">
    <property type="nucleotide sequence ID" value="NZ_SDOZ01000002.1"/>
</dbReference>
<sequence length="468" mass="53891">MKISLTDFSLSDLKQKPPSKRALHIVVGFDCVYKQVRILRLFGLDFQNAVVQEFPYASHFLSEEFLTEFKSIFEEYFKTLPTSRQLMCYLVLPDNAVAMDDVSLPSMKQSKLLAALTAHLQNEYKNYKDLQFNHYLAGGNRQYVTFFLTIVRKNYLTNLFRCMAINRLYSKTVSYSANCMLNSVMQFRPNFRKRSFILLDIKAEYTRVAICVKGKTAGYAHFMLGLVHLKDDKVLQENMQYDHDVADLAIINAKERAKMKSLTVDEIPEDLADVADSVTEQLIAGMNLNETDAAVSEVLAETAGSRPQVNPLASAVESIVAEKEEEADEFDEEQAEEERRERLMKEMLEARKKKVFARKMPKRLPKFMLRPVPEEPEGIMYENFRMFIKWALLYNAQLKRQEYLPKMECVAVNLPAEYAFLIDRANAEEEKSELPFEYLGDLGNENVGGNLDLVGALYTGIYNKRQNF</sequence>
<keyword evidence="1" id="KW-0175">Coiled coil</keyword>
<proteinExistence type="predicted"/>
<keyword evidence="3" id="KW-1185">Reference proteome</keyword>
<evidence type="ECO:0000256" key="1">
    <source>
        <dbReference type="SAM" id="Coils"/>
    </source>
</evidence>
<gene>
    <name evidence="2" type="ORF">ESZ91_02680</name>
</gene>
<organism evidence="2 3">
    <name type="scientific">Candidatus Borkfalkia ceftriaxoniphila</name>
    <dbReference type="NCBI Taxonomy" id="2508949"/>
    <lineage>
        <taxon>Bacteria</taxon>
        <taxon>Bacillati</taxon>
        <taxon>Bacillota</taxon>
        <taxon>Clostridia</taxon>
        <taxon>Christensenellales</taxon>
        <taxon>Christensenellaceae</taxon>
        <taxon>Candidatus Borkfalkia</taxon>
    </lineage>
</organism>
<protein>
    <submittedName>
        <fullName evidence="2">Uncharacterized protein</fullName>
    </submittedName>
</protein>
<dbReference type="Proteomes" id="UP000291269">
    <property type="component" value="Unassembled WGS sequence"/>
</dbReference>
<accession>A0A4Q2KBD6</accession>
<comment type="caution">
    <text evidence="2">The sequence shown here is derived from an EMBL/GenBank/DDBJ whole genome shotgun (WGS) entry which is preliminary data.</text>
</comment>
<evidence type="ECO:0000313" key="3">
    <source>
        <dbReference type="Proteomes" id="UP000291269"/>
    </source>
</evidence>
<dbReference type="EMBL" id="SDOZ01000002">
    <property type="protein sequence ID" value="RXZ61309.1"/>
    <property type="molecule type" value="Genomic_DNA"/>
</dbReference>
<name>A0A4Q2KBD6_9FIRM</name>
<dbReference type="AlphaFoldDB" id="A0A4Q2KBD6"/>
<evidence type="ECO:0000313" key="2">
    <source>
        <dbReference type="EMBL" id="RXZ61309.1"/>
    </source>
</evidence>
<feature type="coiled-coil region" evidence="1">
    <location>
        <begin position="313"/>
        <end position="353"/>
    </location>
</feature>